<dbReference type="Pfam" id="PF13489">
    <property type="entry name" value="Methyltransf_23"/>
    <property type="match status" value="1"/>
</dbReference>
<dbReference type="RefSeq" id="WP_181844708.1">
    <property type="nucleotide sequence ID" value="NZ_JACERJ010000002.1"/>
</dbReference>
<sequence>MNFYFSKRFNLKNIENAEYFKCSECQLVISKTHFEMTSTGWEELNENIHSGYQGLDHSEDDPKWLTRLDAQKKAISELYNEGVLERNQINAIDYGCGDGKLVKLLASNEIRIGMYDKYMNAAMMEKDNSLQYLRDEDVEGKIFDLVITCSVLEHLRKIDDVNAIFNMLDKKNGMFAFHTLICEDVPQDPDWFYLSPVHCLFFTNKSMSVLFDKFEVKGCLYNVEAQMWFFIYNEEMLDKFKETKLVNEPRWLFSDTFIDYWKVKPYRKPLSQ</sequence>
<protein>
    <submittedName>
        <fullName evidence="1">Methyltransferase domain-containing protein</fullName>
    </submittedName>
</protein>
<dbReference type="GO" id="GO:0032259">
    <property type="term" value="P:methylation"/>
    <property type="evidence" value="ECO:0007669"/>
    <property type="project" value="UniProtKB-KW"/>
</dbReference>
<dbReference type="Proteomes" id="UP000557749">
    <property type="component" value="Unassembled WGS sequence"/>
</dbReference>
<reference evidence="1 2" key="1">
    <citation type="submission" date="2020-07" db="EMBL/GenBank/DDBJ databases">
        <title>Characterization of Pectobacterium aroidearum strains causing soft rot on Amorphophallus konjac.</title>
        <authorList>
            <person name="Xie H."/>
        </authorList>
    </citation>
    <scope>NUCLEOTIDE SEQUENCE [LARGE SCALE GENOMIC DNA]</scope>
    <source>
        <strain evidence="1 2">MY7</strain>
    </source>
</reference>
<name>A0AAW3SP54_9GAMM</name>
<keyword evidence="1" id="KW-0489">Methyltransferase</keyword>
<proteinExistence type="predicted"/>
<gene>
    <name evidence="1" type="ORF">H2Y57_05605</name>
</gene>
<dbReference type="AlphaFoldDB" id="A0AAW3SP54"/>
<keyword evidence="1" id="KW-0808">Transferase</keyword>
<dbReference type="InterPro" id="IPR029063">
    <property type="entry name" value="SAM-dependent_MTases_sf"/>
</dbReference>
<evidence type="ECO:0000313" key="1">
    <source>
        <dbReference type="EMBL" id="MBA5203164.1"/>
    </source>
</evidence>
<evidence type="ECO:0000313" key="2">
    <source>
        <dbReference type="Proteomes" id="UP000557749"/>
    </source>
</evidence>
<dbReference type="EMBL" id="JACERJ010000002">
    <property type="protein sequence ID" value="MBA5203164.1"/>
    <property type="molecule type" value="Genomic_DNA"/>
</dbReference>
<comment type="caution">
    <text evidence="1">The sequence shown here is derived from an EMBL/GenBank/DDBJ whole genome shotgun (WGS) entry which is preliminary data.</text>
</comment>
<organism evidence="1 2">
    <name type="scientific">Pectobacterium aroidearum</name>
    <dbReference type="NCBI Taxonomy" id="1201031"/>
    <lineage>
        <taxon>Bacteria</taxon>
        <taxon>Pseudomonadati</taxon>
        <taxon>Pseudomonadota</taxon>
        <taxon>Gammaproteobacteria</taxon>
        <taxon>Enterobacterales</taxon>
        <taxon>Pectobacteriaceae</taxon>
        <taxon>Pectobacterium</taxon>
    </lineage>
</organism>
<accession>A0AAW3SP54</accession>
<dbReference type="Gene3D" id="3.40.50.150">
    <property type="entry name" value="Vaccinia Virus protein VP39"/>
    <property type="match status" value="1"/>
</dbReference>
<dbReference type="GO" id="GO:0008168">
    <property type="term" value="F:methyltransferase activity"/>
    <property type="evidence" value="ECO:0007669"/>
    <property type="project" value="UniProtKB-KW"/>
</dbReference>
<dbReference type="SUPFAM" id="SSF53335">
    <property type="entry name" value="S-adenosyl-L-methionine-dependent methyltransferases"/>
    <property type="match status" value="1"/>
</dbReference>